<dbReference type="PROSITE" id="PS51724">
    <property type="entry name" value="SPOR"/>
    <property type="match status" value="1"/>
</dbReference>
<dbReference type="EMBL" id="JARRAF010000003">
    <property type="protein sequence ID" value="MDK2123243.1"/>
    <property type="molecule type" value="Genomic_DNA"/>
</dbReference>
<sequence>MKWLFLLLLIANLLFYGYSQFAEPTAAPDWRSREVNADKIKLISAEAPEPGKPGVDSAATATEPKPADAKPAEPTPAEAPAPLAAQDAANSCMVWKGLPERDLLRAKSKLKALKLANAPAEQLISDGPTKFWVYIPPRNTLAEAQRKGDELKGLKIDDYYVVNDGGKWQNAISLGIFSTREAADRRLESLRTVGVKSAVVRERGDGVHSATLSLSGISSEQKEKLQALAAEFKGTTLDDSRCSR</sequence>
<keyword evidence="5" id="KW-1185">Reference proteome</keyword>
<reference evidence="4" key="1">
    <citation type="submission" date="2023-03" db="EMBL/GenBank/DDBJ databases">
        <title>Chitinimonas shenzhenensis gen. nov., sp. nov., a novel member of family Burkholderiaceae isolated from activated sludge collected in Shen Zhen, China.</title>
        <authorList>
            <person name="Wang X."/>
        </authorList>
    </citation>
    <scope>NUCLEOTIDE SEQUENCE</scope>
    <source>
        <strain evidence="4">DQS-5</strain>
    </source>
</reference>
<feature type="domain" description="SPOR" evidence="3">
    <location>
        <begin position="125"/>
        <end position="202"/>
    </location>
</feature>
<evidence type="ECO:0000313" key="5">
    <source>
        <dbReference type="Proteomes" id="UP001172778"/>
    </source>
</evidence>
<dbReference type="Pfam" id="PF05036">
    <property type="entry name" value="SPOR"/>
    <property type="match status" value="1"/>
</dbReference>
<feature type="signal peptide" evidence="2">
    <location>
        <begin position="1"/>
        <end position="21"/>
    </location>
</feature>
<evidence type="ECO:0000256" key="2">
    <source>
        <dbReference type="SAM" id="SignalP"/>
    </source>
</evidence>
<gene>
    <name evidence="4" type="ORF">PZA18_04165</name>
</gene>
<protein>
    <submittedName>
        <fullName evidence="4">SPOR domain-containing protein</fullName>
    </submittedName>
</protein>
<proteinExistence type="predicted"/>
<name>A0ABT7DT50_9NEIS</name>
<dbReference type="RefSeq" id="WP_284099532.1">
    <property type="nucleotide sequence ID" value="NZ_JARRAF010000003.1"/>
</dbReference>
<feature type="region of interest" description="Disordered" evidence="1">
    <location>
        <begin position="43"/>
        <end position="83"/>
    </location>
</feature>
<evidence type="ECO:0000256" key="1">
    <source>
        <dbReference type="SAM" id="MobiDB-lite"/>
    </source>
</evidence>
<comment type="caution">
    <text evidence="4">The sequence shown here is derived from an EMBL/GenBank/DDBJ whole genome shotgun (WGS) entry which is preliminary data.</text>
</comment>
<evidence type="ECO:0000313" key="4">
    <source>
        <dbReference type="EMBL" id="MDK2123243.1"/>
    </source>
</evidence>
<accession>A0ABT7DT50</accession>
<evidence type="ECO:0000259" key="3">
    <source>
        <dbReference type="PROSITE" id="PS51724"/>
    </source>
</evidence>
<dbReference type="InterPro" id="IPR007730">
    <property type="entry name" value="SPOR-like_dom"/>
</dbReference>
<organism evidence="4 5">
    <name type="scientific">Parachitinimonas caeni</name>
    <dbReference type="NCBI Taxonomy" id="3031301"/>
    <lineage>
        <taxon>Bacteria</taxon>
        <taxon>Pseudomonadati</taxon>
        <taxon>Pseudomonadota</taxon>
        <taxon>Betaproteobacteria</taxon>
        <taxon>Neisseriales</taxon>
        <taxon>Chitinibacteraceae</taxon>
        <taxon>Parachitinimonas</taxon>
    </lineage>
</organism>
<feature type="chain" id="PRO_5046155535" evidence="2">
    <location>
        <begin position="22"/>
        <end position="244"/>
    </location>
</feature>
<keyword evidence="2" id="KW-0732">Signal</keyword>
<dbReference type="Proteomes" id="UP001172778">
    <property type="component" value="Unassembled WGS sequence"/>
</dbReference>